<name>A0A9P0MEF0_NEZVI</name>
<protein>
    <submittedName>
        <fullName evidence="1">Uncharacterized protein</fullName>
    </submittedName>
</protein>
<organism evidence="1 2">
    <name type="scientific">Nezara viridula</name>
    <name type="common">Southern green stink bug</name>
    <name type="synonym">Cimex viridulus</name>
    <dbReference type="NCBI Taxonomy" id="85310"/>
    <lineage>
        <taxon>Eukaryota</taxon>
        <taxon>Metazoa</taxon>
        <taxon>Ecdysozoa</taxon>
        <taxon>Arthropoda</taxon>
        <taxon>Hexapoda</taxon>
        <taxon>Insecta</taxon>
        <taxon>Pterygota</taxon>
        <taxon>Neoptera</taxon>
        <taxon>Paraneoptera</taxon>
        <taxon>Hemiptera</taxon>
        <taxon>Heteroptera</taxon>
        <taxon>Panheteroptera</taxon>
        <taxon>Pentatomomorpha</taxon>
        <taxon>Pentatomoidea</taxon>
        <taxon>Pentatomidae</taxon>
        <taxon>Pentatominae</taxon>
        <taxon>Nezara</taxon>
    </lineage>
</organism>
<evidence type="ECO:0000313" key="1">
    <source>
        <dbReference type="EMBL" id="CAH1396488.1"/>
    </source>
</evidence>
<dbReference type="EMBL" id="OV725079">
    <property type="protein sequence ID" value="CAH1396488.1"/>
    <property type="molecule type" value="Genomic_DNA"/>
</dbReference>
<keyword evidence="2" id="KW-1185">Reference proteome</keyword>
<sequence length="74" mass="7761">MSELSIVLGHHTDTEVGYPSINTDGIIPLTLSSLPQLTHTTPFGAQLTGSFLIDLIKTPSGPGEESIDMLGIAL</sequence>
<dbReference type="Proteomes" id="UP001152798">
    <property type="component" value="Chromosome 3"/>
</dbReference>
<dbReference type="AlphaFoldDB" id="A0A9P0MEF0"/>
<reference evidence="1" key="1">
    <citation type="submission" date="2022-01" db="EMBL/GenBank/DDBJ databases">
        <authorList>
            <person name="King R."/>
        </authorList>
    </citation>
    <scope>NUCLEOTIDE SEQUENCE</scope>
</reference>
<accession>A0A9P0MEF0</accession>
<evidence type="ECO:0000313" key="2">
    <source>
        <dbReference type="Proteomes" id="UP001152798"/>
    </source>
</evidence>
<gene>
    <name evidence="1" type="ORF">NEZAVI_LOCUS6546</name>
</gene>
<proteinExistence type="predicted"/>